<dbReference type="Gene3D" id="3.40.50.300">
    <property type="entry name" value="P-loop containing nucleotide triphosphate hydrolases"/>
    <property type="match status" value="1"/>
</dbReference>
<dbReference type="EMBL" id="JARKIF010000022">
    <property type="protein sequence ID" value="KAJ7616558.1"/>
    <property type="molecule type" value="Genomic_DNA"/>
</dbReference>
<comment type="caution">
    <text evidence="3">The sequence shown here is derived from an EMBL/GenBank/DDBJ whole genome shotgun (WGS) entry which is preliminary data.</text>
</comment>
<sequence length="136" mass="15136">MYDSAESFPQPRCHPETRRELLAHLSQRLDDPKLRVLWLHGPAGAGKSAVMQTLCQRLQDAGRLGGSYFFKRGHPARSNGRVLFATLAYQLATLTPSLKSSISNRVEANPTLVSASIASQLQDLIVDELWIQPRLK</sequence>
<dbReference type="Pfam" id="PF24883">
    <property type="entry name" value="NPHP3_N"/>
    <property type="match status" value="1"/>
</dbReference>
<proteinExistence type="predicted"/>
<feature type="domain" description="Nephrocystin 3-like N-terminal" evidence="2">
    <location>
        <begin position="29"/>
        <end position="125"/>
    </location>
</feature>
<name>A0AAD7FF13_9AGAR</name>
<dbReference type="AlphaFoldDB" id="A0AAD7FF13"/>
<evidence type="ECO:0000313" key="4">
    <source>
        <dbReference type="Proteomes" id="UP001221142"/>
    </source>
</evidence>
<keyword evidence="4" id="KW-1185">Reference proteome</keyword>
<organism evidence="3 4">
    <name type="scientific">Roridomyces roridus</name>
    <dbReference type="NCBI Taxonomy" id="1738132"/>
    <lineage>
        <taxon>Eukaryota</taxon>
        <taxon>Fungi</taxon>
        <taxon>Dikarya</taxon>
        <taxon>Basidiomycota</taxon>
        <taxon>Agaricomycotina</taxon>
        <taxon>Agaricomycetes</taxon>
        <taxon>Agaricomycetidae</taxon>
        <taxon>Agaricales</taxon>
        <taxon>Marasmiineae</taxon>
        <taxon>Mycenaceae</taxon>
        <taxon>Roridomyces</taxon>
    </lineage>
</organism>
<accession>A0AAD7FF13</accession>
<dbReference type="InterPro" id="IPR056884">
    <property type="entry name" value="NPHP3-like_N"/>
</dbReference>
<evidence type="ECO:0000313" key="3">
    <source>
        <dbReference type="EMBL" id="KAJ7616558.1"/>
    </source>
</evidence>
<evidence type="ECO:0000256" key="1">
    <source>
        <dbReference type="ARBA" id="ARBA00022737"/>
    </source>
</evidence>
<evidence type="ECO:0000259" key="2">
    <source>
        <dbReference type="Pfam" id="PF24883"/>
    </source>
</evidence>
<reference evidence="3" key="1">
    <citation type="submission" date="2023-03" db="EMBL/GenBank/DDBJ databases">
        <title>Massive genome expansion in bonnet fungi (Mycena s.s.) driven by repeated elements and novel gene families across ecological guilds.</title>
        <authorList>
            <consortium name="Lawrence Berkeley National Laboratory"/>
            <person name="Harder C.B."/>
            <person name="Miyauchi S."/>
            <person name="Viragh M."/>
            <person name="Kuo A."/>
            <person name="Thoen E."/>
            <person name="Andreopoulos B."/>
            <person name="Lu D."/>
            <person name="Skrede I."/>
            <person name="Drula E."/>
            <person name="Henrissat B."/>
            <person name="Morin E."/>
            <person name="Kohler A."/>
            <person name="Barry K."/>
            <person name="LaButti K."/>
            <person name="Morin E."/>
            <person name="Salamov A."/>
            <person name="Lipzen A."/>
            <person name="Mereny Z."/>
            <person name="Hegedus B."/>
            <person name="Baldrian P."/>
            <person name="Stursova M."/>
            <person name="Weitz H."/>
            <person name="Taylor A."/>
            <person name="Grigoriev I.V."/>
            <person name="Nagy L.G."/>
            <person name="Martin F."/>
            <person name="Kauserud H."/>
        </authorList>
    </citation>
    <scope>NUCLEOTIDE SEQUENCE</scope>
    <source>
        <strain evidence="3">9284</strain>
    </source>
</reference>
<dbReference type="SUPFAM" id="SSF52540">
    <property type="entry name" value="P-loop containing nucleoside triphosphate hydrolases"/>
    <property type="match status" value="1"/>
</dbReference>
<keyword evidence="1" id="KW-0677">Repeat</keyword>
<dbReference type="Proteomes" id="UP001221142">
    <property type="component" value="Unassembled WGS sequence"/>
</dbReference>
<dbReference type="InterPro" id="IPR027417">
    <property type="entry name" value="P-loop_NTPase"/>
</dbReference>
<protein>
    <recommendedName>
        <fullName evidence="2">Nephrocystin 3-like N-terminal domain-containing protein</fullName>
    </recommendedName>
</protein>
<gene>
    <name evidence="3" type="ORF">FB45DRAFT_757236</name>
</gene>